<dbReference type="RefSeq" id="WP_348604244.1">
    <property type="nucleotide sequence ID" value="NZ_CP157276.1"/>
</dbReference>
<dbReference type="InterPro" id="IPR006162">
    <property type="entry name" value="Ppantetheine_attach_site"/>
</dbReference>
<dbReference type="InterPro" id="IPR009081">
    <property type="entry name" value="PP-bd_ACP"/>
</dbReference>
<dbReference type="Pfam" id="PF00975">
    <property type="entry name" value="Thioesterase"/>
    <property type="match status" value="1"/>
</dbReference>
<dbReference type="SUPFAM" id="SSF56801">
    <property type="entry name" value="Acetyl-CoA synthetase-like"/>
    <property type="match status" value="2"/>
</dbReference>
<dbReference type="InterPro" id="IPR020845">
    <property type="entry name" value="AMP-binding_CS"/>
</dbReference>
<dbReference type="Gene3D" id="3.30.559.30">
    <property type="entry name" value="Nonribosomal peptide synthetase, condensation domain"/>
    <property type="match status" value="1"/>
</dbReference>
<sequence length="1950" mass="208799">MSERSRELSAEDTGSSEGKRARRPRPERRERPARRNRSRSTTLPQLLAAAVERDPSATALVCGDRTRSYEDLDAWSSRLARVLIERGVGPGDLVAVAVHRSIESVSSVWGVAKSGAAFVPVDPNYPADRVAHMVTDSGVVVGLTTAEARESLPDTVEWLVLGDEFDRLLAERSADPVTFADRTRTLTDADPAYVIYTSGSTGKPKGVVVTQAGLGDFCAEQVRRYQLTPQSRTLHFASPSFDASVLELLLAIGAGSTMVIAPPTVYGGDDLAELIATQRVTHGFVTPAALASVDPAGLDTFCDVVVGGETCPPDLVARWAAPGRRFFNGYGPTETTIMTAISDPLAPGEPITIGGPTQGMSLVVLDDRLRPAPVGVAGELYVWGPGVARGYHDRFALTAERFVACPFGEPGQRMYRTGDVVRWNTNQQIEYVGRSDFQVKIRGFRIELGEIDAAFADHDDVDFAATVAHESTTGSKVLVSYVHPVAGRRVDTAALIEFVGRSLPRHMVPATVMVLDEIPLTPVGKLDRQALPAPVFEAREFRAPTTAAEDLVASVFADILDTPRVGLDDDFFELGGNSLIATQVVSRLSAAVGAQIPVRAVFEASTVEALAAHVADASGGDARPALVAGERPERIPLSLAQQRMWFLNRLEPDSAVNNIPIAVRLSGDLDVAALRAAVLDLIARHESLRTVYPDRSGVGHQVILPVGQPLPGVDLEPVAVRADDVAARVVAVATSRFDVSDEVPLRVRLFAVSPTEHVLALSVHHIAADGSSMGPLVRDVITAYTARAAGAPPQWAPLPVQYADYALWQRNVLGAETDPQSLLSRQIAFWQERLAGVPDQLDLPTDHPRPAHQSYAGATVGADVDAATHRALVELGRVHNASPFMVMHAALTVLLARLSRSDDIVVGTPIAGRGDAALDALVGMFVNTLALRARIDPAEPFADLLARVRAADLDAFANDDVPFERLVEVLNPVRSTSRHPLFQVGFSFQNMRIGALALPGLEVSPLDVDLDLAKFDLHATIADNTDDDGTPAAFAVNFTYATDLFTEATVRRIAQMYVRILRAVVADPSTPVGDLDMLDPVERERALTEWNATDRPLDAGATLADLFDARVAAAPHAPALVAETERLTYVEFDTRVNRLARRLIAMGVGPETRVALAMRRSVELLVGMYAVAKAGGAYVPINPDHPADRTGYILETAQPVCVLTTARDGFETDEHTPVLHVDTVDGSGIADGPVVDRERTAPLRAGNTAYVIFTSGSTGRPKGVAVSHAAVVNQLEWKRAEYGLGASDAALLKTAATFDLSVWEFWSALTSGGRLVVAAADGHRDPGYLNALMRREQVTTLHVVPSMLQALLVESGDRLPESLRRVLAIGEVLPADTAARFAATNTAELVNLYGPTEAAVSVTAQRVGAVDGAAAVPIGRPEWNTRLLVLDGRLRPVPVGVPGELYLAGAQLARGYHGRAALTADRFVADPYGPAGTRMYRTGDVVAWRADGTLDYVGRADFQVKLRGFRIELGEIETALRSRADLAEAAVTVRSDDRSGDRLVAYVVSADTEPLDTAALAADLAATLPSYMVPSVFVELDALPLNVNGKIDRKALPAPAVEPRQFRAPVTPHEIAVAGAFADALGVDKVGLDDDFFEIGGNSLVAVTVVAALRDALDVPVPLQWMFVDPSVESIAARIESGAQAAAGEDDSSGLGVVLPVRSAGTSEPLFCIHPVTGLSWGFAGLAGHVSDDRPIYGIQSPALSEDIELPATIEDWAALYVERIRRIQPSGPYHLVGWSLGGSIAHAMAVQLRAMGEAVPTLAMLDSHVLDPQTDVVEHEDPSLADLLGEFAVELAGGDVALRELDPGRVHTILRRLPAPFDRIAGRWERILEGISHSFALLDRYRPGDFDGDLLYFRASRGEIDGVDGWRGSVRGSVDVVPVAAGHWQMTSPEALDVVGSELDRYLRR</sequence>
<dbReference type="Gene3D" id="3.30.559.10">
    <property type="entry name" value="Chloramphenicol acetyltransferase-like domain"/>
    <property type="match status" value="1"/>
</dbReference>
<keyword evidence="3" id="KW-0597">Phosphoprotein</keyword>
<dbReference type="Pfam" id="PF00501">
    <property type="entry name" value="AMP-binding"/>
    <property type="match status" value="2"/>
</dbReference>
<dbReference type="EMBL" id="JBDLNU010000002">
    <property type="protein sequence ID" value="MFM1727774.1"/>
    <property type="molecule type" value="Genomic_DNA"/>
</dbReference>
<dbReference type="InterPro" id="IPR001242">
    <property type="entry name" value="Condensation_dom"/>
</dbReference>
<dbReference type="PANTHER" id="PTHR45527">
    <property type="entry name" value="NONRIBOSOMAL PEPTIDE SYNTHETASE"/>
    <property type="match status" value="1"/>
</dbReference>
<proteinExistence type="predicted"/>
<dbReference type="InterPro" id="IPR000873">
    <property type="entry name" value="AMP-dep_synth/lig_dom"/>
</dbReference>
<dbReference type="Pfam" id="PF00668">
    <property type="entry name" value="Condensation"/>
    <property type="match status" value="1"/>
</dbReference>
<dbReference type="InterPro" id="IPR001031">
    <property type="entry name" value="Thioesterase"/>
</dbReference>
<evidence type="ECO:0000256" key="4">
    <source>
        <dbReference type="SAM" id="MobiDB-lite"/>
    </source>
</evidence>
<feature type="domain" description="Carrier" evidence="5">
    <location>
        <begin position="543"/>
        <end position="618"/>
    </location>
</feature>
<keyword evidence="7" id="KW-1185">Reference proteome</keyword>
<feature type="region of interest" description="Disordered" evidence="4">
    <location>
        <begin position="1"/>
        <end position="44"/>
    </location>
</feature>
<protein>
    <submittedName>
        <fullName evidence="6">Amino acid adenylation domain-containing protein</fullName>
    </submittedName>
</protein>
<dbReference type="PROSITE" id="PS50075">
    <property type="entry name" value="CARRIER"/>
    <property type="match status" value="2"/>
</dbReference>
<dbReference type="CDD" id="cd19540">
    <property type="entry name" value="LCL_NRPS-like"/>
    <property type="match status" value="1"/>
</dbReference>
<evidence type="ECO:0000256" key="3">
    <source>
        <dbReference type="ARBA" id="ARBA00022553"/>
    </source>
</evidence>
<dbReference type="InterPro" id="IPR045851">
    <property type="entry name" value="AMP-bd_C_sf"/>
</dbReference>
<evidence type="ECO:0000256" key="1">
    <source>
        <dbReference type="ARBA" id="ARBA00001957"/>
    </source>
</evidence>
<evidence type="ECO:0000313" key="7">
    <source>
        <dbReference type="Proteomes" id="UP001629744"/>
    </source>
</evidence>
<comment type="caution">
    <text evidence="6">The sequence shown here is derived from an EMBL/GenBank/DDBJ whole genome shotgun (WGS) entry which is preliminary data.</text>
</comment>
<dbReference type="SMART" id="SM00824">
    <property type="entry name" value="PKS_TE"/>
    <property type="match status" value="1"/>
</dbReference>
<dbReference type="Gene3D" id="3.30.300.30">
    <property type="match status" value="2"/>
</dbReference>
<feature type="compositionally biased region" description="Basic residues" evidence="4">
    <location>
        <begin position="20"/>
        <end position="38"/>
    </location>
</feature>
<dbReference type="SUPFAM" id="SSF53474">
    <property type="entry name" value="alpha/beta-Hydrolases"/>
    <property type="match status" value="1"/>
</dbReference>
<feature type="domain" description="Carrier" evidence="5">
    <location>
        <begin position="1608"/>
        <end position="1683"/>
    </location>
</feature>
<evidence type="ECO:0000313" key="6">
    <source>
        <dbReference type="EMBL" id="MFM1727774.1"/>
    </source>
</evidence>
<gene>
    <name evidence="6" type="ORF">ABEU19_001240</name>
</gene>
<reference evidence="6 7" key="1">
    <citation type="submission" date="2023-11" db="EMBL/GenBank/DDBJ databases">
        <authorList>
            <person name="Val-Calvo J."/>
            <person name="Scortti M."/>
            <person name="Vazquez-Boland J."/>
        </authorList>
    </citation>
    <scope>NUCLEOTIDE SEQUENCE [LARGE SCALE GENOMIC DNA]</scope>
    <source>
        <strain evidence="6 7">DSM 46662</strain>
    </source>
</reference>
<evidence type="ECO:0000259" key="5">
    <source>
        <dbReference type="PROSITE" id="PS50075"/>
    </source>
</evidence>
<dbReference type="InterPro" id="IPR025110">
    <property type="entry name" value="AMP-bd_C"/>
</dbReference>
<dbReference type="SUPFAM" id="SSF47336">
    <property type="entry name" value="ACP-like"/>
    <property type="match status" value="2"/>
</dbReference>
<dbReference type="InterPro" id="IPR020806">
    <property type="entry name" value="PKS_PP-bd"/>
</dbReference>
<evidence type="ECO:0000256" key="2">
    <source>
        <dbReference type="ARBA" id="ARBA00022450"/>
    </source>
</evidence>
<dbReference type="Proteomes" id="UP001629744">
    <property type="component" value="Unassembled WGS sequence"/>
</dbReference>
<organism evidence="6 7">
    <name type="scientific">Prescottella soli</name>
    <dbReference type="NCBI Taxonomy" id="1543852"/>
    <lineage>
        <taxon>Bacteria</taxon>
        <taxon>Bacillati</taxon>
        <taxon>Actinomycetota</taxon>
        <taxon>Actinomycetes</taxon>
        <taxon>Mycobacteriales</taxon>
        <taxon>Nocardiaceae</taxon>
        <taxon>Prescottella</taxon>
    </lineage>
</organism>
<dbReference type="InterPro" id="IPR020802">
    <property type="entry name" value="TesA-like"/>
</dbReference>
<comment type="cofactor">
    <cofactor evidence="1">
        <name>pantetheine 4'-phosphate</name>
        <dbReference type="ChEBI" id="CHEBI:47942"/>
    </cofactor>
</comment>
<dbReference type="InterPro" id="IPR010071">
    <property type="entry name" value="AA_adenyl_dom"/>
</dbReference>
<name>A0ABW9FRA5_9NOCA</name>
<dbReference type="InterPro" id="IPR023213">
    <property type="entry name" value="CAT-like_dom_sf"/>
</dbReference>
<dbReference type="Gene3D" id="1.10.1200.10">
    <property type="entry name" value="ACP-like"/>
    <property type="match status" value="1"/>
</dbReference>
<dbReference type="InterPro" id="IPR036736">
    <property type="entry name" value="ACP-like_sf"/>
</dbReference>
<dbReference type="PROSITE" id="PS00455">
    <property type="entry name" value="AMP_BINDING"/>
    <property type="match status" value="2"/>
</dbReference>
<accession>A0ABW9FRA5</accession>
<dbReference type="Gene3D" id="3.40.50.980">
    <property type="match status" value="4"/>
</dbReference>
<dbReference type="CDD" id="cd17646">
    <property type="entry name" value="A_NRPS_AB3403-like"/>
    <property type="match status" value="1"/>
</dbReference>
<dbReference type="Gene3D" id="3.40.50.1820">
    <property type="entry name" value="alpha/beta hydrolase"/>
    <property type="match status" value="1"/>
</dbReference>
<dbReference type="PANTHER" id="PTHR45527:SF1">
    <property type="entry name" value="FATTY ACID SYNTHASE"/>
    <property type="match status" value="1"/>
</dbReference>
<dbReference type="Gene3D" id="2.30.38.10">
    <property type="entry name" value="Luciferase, Domain 3"/>
    <property type="match status" value="2"/>
</dbReference>
<dbReference type="Pfam" id="PF13193">
    <property type="entry name" value="AMP-binding_C"/>
    <property type="match status" value="2"/>
</dbReference>
<dbReference type="NCBIfam" id="TIGR01733">
    <property type="entry name" value="AA-adenyl-dom"/>
    <property type="match status" value="2"/>
</dbReference>
<dbReference type="InterPro" id="IPR029058">
    <property type="entry name" value="AB_hydrolase_fold"/>
</dbReference>
<dbReference type="Pfam" id="PF00550">
    <property type="entry name" value="PP-binding"/>
    <property type="match status" value="2"/>
</dbReference>
<dbReference type="PROSITE" id="PS00012">
    <property type="entry name" value="PHOSPHOPANTETHEINE"/>
    <property type="match status" value="2"/>
</dbReference>
<dbReference type="NCBIfam" id="NF003417">
    <property type="entry name" value="PRK04813.1"/>
    <property type="match status" value="2"/>
</dbReference>
<dbReference type="SMART" id="SM00823">
    <property type="entry name" value="PKS_PP"/>
    <property type="match status" value="2"/>
</dbReference>
<dbReference type="SUPFAM" id="SSF52777">
    <property type="entry name" value="CoA-dependent acyltransferases"/>
    <property type="match status" value="2"/>
</dbReference>
<keyword evidence="2" id="KW-0596">Phosphopantetheine</keyword>